<dbReference type="RefSeq" id="WP_091233044.1">
    <property type="nucleotide sequence ID" value="NZ_FMKA01000009.1"/>
</dbReference>
<evidence type="ECO:0000313" key="2">
    <source>
        <dbReference type="EMBL" id="SCP97194.1"/>
    </source>
</evidence>
<reference evidence="2 3" key="1">
    <citation type="submission" date="2016-09" db="EMBL/GenBank/DDBJ databases">
        <authorList>
            <person name="Capua I."/>
            <person name="De Benedictis P."/>
            <person name="Joannis T."/>
            <person name="Lombin L.H."/>
            <person name="Cattoli G."/>
        </authorList>
    </citation>
    <scope>NUCLEOTIDE SEQUENCE [LARGE SCALE GENOMIC DNA]</scope>
    <source>
        <strain evidence="2 3">GluBS11</strain>
    </source>
</reference>
<feature type="domain" description="DUF1858" evidence="1">
    <location>
        <begin position="6"/>
        <end position="57"/>
    </location>
</feature>
<protein>
    <submittedName>
        <fullName evidence="2">Hybrid cluster protein-associated redox disulfide domain-containing protein</fullName>
    </submittedName>
</protein>
<keyword evidence="3" id="KW-1185">Reference proteome</keyword>
<dbReference type="Gene3D" id="1.10.3910.10">
    <property type="entry name" value="SP0561-like"/>
    <property type="match status" value="1"/>
</dbReference>
<dbReference type="InterPro" id="IPR015077">
    <property type="entry name" value="DUF1858"/>
</dbReference>
<dbReference type="Pfam" id="PF08984">
    <property type="entry name" value="DUF1858"/>
    <property type="match status" value="1"/>
</dbReference>
<dbReference type="InterPro" id="IPR038062">
    <property type="entry name" value="ScdA-like_N_sf"/>
</dbReference>
<dbReference type="SUPFAM" id="SSF140683">
    <property type="entry name" value="SP0561-like"/>
    <property type="match status" value="1"/>
</dbReference>
<organism evidence="2 3">
    <name type="scientific">Anaerobium acetethylicum</name>
    <dbReference type="NCBI Taxonomy" id="1619234"/>
    <lineage>
        <taxon>Bacteria</taxon>
        <taxon>Bacillati</taxon>
        <taxon>Bacillota</taxon>
        <taxon>Clostridia</taxon>
        <taxon>Lachnospirales</taxon>
        <taxon>Lachnospiraceae</taxon>
        <taxon>Anaerobium</taxon>
    </lineage>
</organism>
<dbReference type="STRING" id="1619234.SAMN05421730_100920"/>
<evidence type="ECO:0000259" key="1">
    <source>
        <dbReference type="Pfam" id="PF08984"/>
    </source>
</evidence>
<dbReference type="EMBL" id="FMKA01000009">
    <property type="protein sequence ID" value="SCP97194.1"/>
    <property type="molecule type" value="Genomic_DNA"/>
</dbReference>
<name>A0A1D3TT96_9FIRM</name>
<evidence type="ECO:0000313" key="3">
    <source>
        <dbReference type="Proteomes" id="UP000199315"/>
    </source>
</evidence>
<dbReference type="Proteomes" id="UP000199315">
    <property type="component" value="Unassembled WGS sequence"/>
</dbReference>
<sequence>MVKVEKSMIIGDILRTYSGVAPILMESGMHCLGCPSSQMESLSDACMVHGIDADTLVNKLNDYLAATEA</sequence>
<dbReference type="PANTHER" id="PTHR39341:SF1">
    <property type="entry name" value="DUF1858 DOMAIN-CONTAINING PROTEIN"/>
    <property type="match status" value="1"/>
</dbReference>
<dbReference type="OrthoDB" id="15017at2"/>
<dbReference type="PANTHER" id="PTHR39341">
    <property type="entry name" value="BSL7085 PROTEIN"/>
    <property type="match status" value="1"/>
</dbReference>
<dbReference type="NCBIfam" id="TIGR03980">
    <property type="entry name" value="prismane_assoc"/>
    <property type="match status" value="1"/>
</dbReference>
<proteinExistence type="predicted"/>
<gene>
    <name evidence="2" type="ORF">SAMN05421730_100920</name>
</gene>
<accession>A0A1D3TT96</accession>
<dbReference type="InterPro" id="IPR023883">
    <property type="entry name" value="CHP03980_redox-disulphide"/>
</dbReference>
<dbReference type="AlphaFoldDB" id="A0A1D3TT96"/>